<keyword evidence="3 6" id="KW-0378">Hydrolase</keyword>
<comment type="subcellular location">
    <subcellularLocation>
        <location evidence="1">Cell membrane</location>
        <topology evidence="1">Single-pass type II membrane protein</topology>
    </subcellularLocation>
    <subcellularLocation>
        <location evidence="3">Membrane</location>
        <topology evidence="3">Single-pass type II membrane protein</topology>
    </subcellularLocation>
</comment>
<dbReference type="EC" id="3.4.21.89" evidence="3"/>
<accession>A0A7Z2ZQ27</accession>
<dbReference type="InterPro" id="IPR000223">
    <property type="entry name" value="Pept_S26A_signal_pept_1"/>
</dbReference>
<keyword evidence="7" id="KW-1185">Reference proteome</keyword>
<comment type="similarity">
    <text evidence="2 3">Belongs to the peptidase S26 family.</text>
</comment>
<dbReference type="PANTHER" id="PTHR43390">
    <property type="entry name" value="SIGNAL PEPTIDASE I"/>
    <property type="match status" value="1"/>
</dbReference>
<dbReference type="GO" id="GO:0004252">
    <property type="term" value="F:serine-type endopeptidase activity"/>
    <property type="evidence" value="ECO:0007669"/>
    <property type="project" value="InterPro"/>
</dbReference>
<reference evidence="6 7" key="1">
    <citation type="submission" date="2020-04" db="EMBL/GenBank/DDBJ databases">
        <title>Genome sequencing of novel species.</title>
        <authorList>
            <person name="Heo J."/>
            <person name="Kim S.-J."/>
            <person name="Kim J.-S."/>
            <person name="Hong S.-B."/>
            <person name="Kwon S.-W."/>
        </authorList>
    </citation>
    <scope>NUCLEOTIDE SEQUENCE [LARGE SCALE GENOMIC DNA]</scope>
    <source>
        <strain evidence="6 7">MFER-1</strain>
    </source>
</reference>
<dbReference type="RefSeq" id="WP_169283773.1">
    <property type="nucleotide sequence ID" value="NZ_CP051680.1"/>
</dbReference>
<dbReference type="Gene3D" id="2.10.109.10">
    <property type="entry name" value="Umud Fragment, subunit A"/>
    <property type="match status" value="1"/>
</dbReference>
<comment type="catalytic activity">
    <reaction evidence="3">
        <text>Cleavage of hydrophobic, N-terminal signal or leader sequences from secreted and periplasmic proteins.</text>
        <dbReference type="EC" id="3.4.21.89"/>
    </reaction>
</comment>
<sequence length="190" mass="21517">MKRTIIFVALTVFIAMLLSACNETVTDTMTEEKIKVIDKPDPTLKKVQVRTDGMLSAIDYGFPHPFFVNSEVLADLNHYERYDISRGDIVLFKTKNNKDQDTDIARIVGLPGETVSITKGQVYINDQKLDAFYGDDSTIKNNDSWGAVTLEENEYYILADVRWRGFNDSQMAGAFLKQDVLGKIVGYEKK</sequence>
<name>A0A7Z2ZQ27_9BACL</name>
<dbReference type="GO" id="GO:0009003">
    <property type="term" value="F:signal peptidase activity"/>
    <property type="evidence" value="ECO:0007669"/>
    <property type="project" value="UniProtKB-EC"/>
</dbReference>
<evidence type="ECO:0000313" key="6">
    <source>
        <dbReference type="EMBL" id="QJD87530.1"/>
    </source>
</evidence>
<dbReference type="InterPro" id="IPR036286">
    <property type="entry name" value="LexA/Signal_pep-like_sf"/>
</dbReference>
<dbReference type="Proteomes" id="UP000502248">
    <property type="component" value="Chromosome"/>
</dbReference>
<dbReference type="EMBL" id="CP051680">
    <property type="protein sequence ID" value="QJD87530.1"/>
    <property type="molecule type" value="Genomic_DNA"/>
</dbReference>
<dbReference type="SUPFAM" id="SSF51306">
    <property type="entry name" value="LexA/Signal peptidase"/>
    <property type="match status" value="1"/>
</dbReference>
<dbReference type="NCBIfam" id="TIGR02227">
    <property type="entry name" value="sigpep_I_bact"/>
    <property type="match status" value="1"/>
</dbReference>
<feature type="chain" id="PRO_5039349054" description="Signal peptidase I" evidence="4">
    <location>
        <begin position="21"/>
        <end position="190"/>
    </location>
</feature>
<protein>
    <recommendedName>
        <fullName evidence="3">Signal peptidase I</fullName>
        <ecNumber evidence="3">3.4.21.89</ecNumber>
    </recommendedName>
</protein>
<evidence type="ECO:0000313" key="7">
    <source>
        <dbReference type="Proteomes" id="UP000502248"/>
    </source>
</evidence>
<organism evidence="6 7">
    <name type="scientific">Cohnella herbarum</name>
    <dbReference type="NCBI Taxonomy" id="2728023"/>
    <lineage>
        <taxon>Bacteria</taxon>
        <taxon>Bacillati</taxon>
        <taxon>Bacillota</taxon>
        <taxon>Bacilli</taxon>
        <taxon>Bacillales</taxon>
        <taxon>Paenibacillaceae</taxon>
        <taxon>Cohnella</taxon>
    </lineage>
</organism>
<dbReference type="InterPro" id="IPR019533">
    <property type="entry name" value="Peptidase_S26"/>
</dbReference>
<feature type="domain" description="Peptidase S26" evidence="5">
    <location>
        <begin position="71"/>
        <end position="185"/>
    </location>
</feature>
<evidence type="ECO:0000259" key="5">
    <source>
        <dbReference type="Pfam" id="PF10502"/>
    </source>
</evidence>
<keyword evidence="4" id="KW-0732">Signal</keyword>
<gene>
    <name evidence="6" type="primary">lepB</name>
    <name evidence="6" type="ORF">HH215_33025</name>
</gene>
<evidence type="ECO:0000256" key="2">
    <source>
        <dbReference type="ARBA" id="ARBA00009370"/>
    </source>
</evidence>
<evidence type="ECO:0000256" key="1">
    <source>
        <dbReference type="ARBA" id="ARBA00004401"/>
    </source>
</evidence>
<keyword evidence="3" id="KW-0645">Protease</keyword>
<proteinExistence type="inferred from homology"/>
<dbReference type="AlphaFoldDB" id="A0A7Z2ZQ27"/>
<feature type="signal peptide" evidence="4">
    <location>
        <begin position="1"/>
        <end position="20"/>
    </location>
</feature>
<evidence type="ECO:0000256" key="3">
    <source>
        <dbReference type="RuleBase" id="RU362042"/>
    </source>
</evidence>
<dbReference type="PANTHER" id="PTHR43390:SF1">
    <property type="entry name" value="CHLOROPLAST PROCESSING PEPTIDASE"/>
    <property type="match status" value="1"/>
</dbReference>
<evidence type="ECO:0000256" key="4">
    <source>
        <dbReference type="SAM" id="SignalP"/>
    </source>
</evidence>
<dbReference type="GO" id="GO:0005886">
    <property type="term" value="C:plasma membrane"/>
    <property type="evidence" value="ECO:0007669"/>
    <property type="project" value="UniProtKB-SubCell"/>
</dbReference>
<dbReference type="KEGG" id="cheb:HH215_33025"/>
<dbReference type="PROSITE" id="PS51257">
    <property type="entry name" value="PROKAR_LIPOPROTEIN"/>
    <property type="match status" value="1"/>
</dbReference>
<dbReference type="GO" id="GO:0006465">
    <property type="term" value="P:signal peptide processing"/>
    <property type="evidence" value="ECO:0007669"/>
    <property type="project" value="InterPro"/>
</dbReference>
<dbReference type="Pfam" id="PF10502">
    <property type="entry name" value="Peptidase_S26"/>
    <property type="match status" value="1"/>
</dbReference>